<keyword evidence="2" id="KW-1185">Reference proteome</keyword>
<evidence type="ECO:0000313" key="2">
    <source>
        <dbReference type="Proteomes" id="UP001157133"/>
    </source>
</evidence>
<dbReference type="InterPro" id="IPR012663">
    <property type="entry name" value="CHP02450_Tryp"/>
</dbReference>
<dbReference type="RefSeq" id="WP_284206303.1">
    <property type="nucleotide sequence ID" value="NZ_BSSU01000002.1"/>
</dbReference>
<comment type="caution">
    <text evidence="1">The sequence shown here is derived from an EMBL/GenBank/DDBJ whole genome shotgun (WGS) entry which is preliminary data.</text>
</comment>
<reference evidence="1 2" key="1">
    <citation type="submission" date="2023-03" db="EMBL/GenBank/DDBJ databases">
        <title>Draft genome sequence of Thalassotalea eurytherma JCM 18482T.</title>
        <authorList>
            <person name="Sawabe T."/>
        </authorList>
    </citation>
    <scope>NUCLEOTIDE SEQUENCE [LARGE SCALE GENOMIC DNA]</scope>
    <source>
        <strain evidence="1 2">JCM 18482</strain>
    </source>
</reference>
<dbReference type="NCBIfam" id="TIGR02450">
    <property type="entry name" value="TIGR02450 family Trp-rich protein"/>
    <property type="match status" value="1"/>
</dbReference>
<dbReference type="Proteomes" id="UP001157133">
    <property type="component" value="Unassembled WGS sequence"/>
</dbReference>
<protein>
    <recommendedName>
        <fullName evidence="3">TIGR02450 family Trp-rich protein</fullName>
    </recommendedName>
</protein>
<sequence length="71" mass="8554">MNKVNPKKLLHSKWTKRDVINKEKHFMITDVAFDEDQKVVKCLIEAIKTNNEYAINWRTLKDPAQWRIGWK</sequence>
<gene>
    <name evidence="1" type="ORF">theurythT_04300</name>
</gene>
<accession>A0ABQ6GYH0</accession>
<dbReference type="Pfam" id="PF09493">
    <property type="entry name" value="DUF2389"/>
    <property type="match status" value="1"/>
</dbReference>
<organism evidence="1 2">
    <name type="scientific">Thalassotalea eurytherma</name>
    <dbReference type="NCBI Taxonomy" id="1144278"/>
    <lineage>
        <taxon>Bacteria</taxon>
        <taxon>Pseudomonadati</taxon>
        <taxon>Pseudomonadota</taxon>
        <taxon>Gammaproteobacteria</taxon>
        <taxon>Alteromonadales</taxon>
        <taxon>Colwelliaceae</taxon>
        <taxon>Thalassotalea</taxon>
    </lineage>
</organism>
<proteinExistence type="predicted"/>
<dbReference type="EMBL" id="BSSU01000002">
    <property type="protein sequence ID" value="GLX80978.1"/>
    <property type="molecule type" value="Genomic_DNA"/>
</dbReference>
<name>A0ABQ6GYH0_9GAMM</name>
<evidence type="ECO:0000313" key="1">
    <source>
        <dbReference type="EMBL" id="GLX80978.1"/>
    </source>
</evidence>
<evidence type="ECO:0008006" key="3">
    <source>
        <dbReference type="Google" id="ProtNLM"/>
    </source>
</evidence>